<proteinExistence type="predicted"/>
<accession>A0A229X9J1</accession>
<dbReference type="Pfam" id="PF11927">
    <property type="entry name" value="HODM_asu-like"/>
    <property type="match status" value="1"/>
</dbReference>
<organism evidence="1 2">
    <name type="scientific">Aspergillus fumigatus</name>
    <name type="common">Neosartorya fumigata</name>
    <dbReference type="NCBI Taxonomy" id="746128"/>
    <lineage>
        <taxon>Eukaryota</taxon>
        <taxon>Fungi</taxon>
        <taxon>Dikarya</taxon>
        <taxon>Ascomycota</taxon>
        <taxon>Pezizomycotina</taxon>
        <taxon>Eurotiomycetes</taxon>
        <taxon>Eurotiomycetidae</taxon>
        <taxon>Eurotiales</taxon>
        <taxon>Aspergillaceae</taxon>
        <taxon>Aspergillus</taxon>
        <taxon>Aspergillus subgen. Fumigati</taxon>
    </lineage>
</organism>
<dbReference type="EMBL" id="JAIBSC010000003">
    <property type="protein sequence ID" value="KAH1911335.1"/>
    <property type="molecule type" value="Genomic_DNA"/>
</dbReference>
<gene>
    <name evidence="1" type="ORF">KXV57_004741</name>
</gene>
<dbReference type="AlphaFoldDB" id="A0A229X9J1"/>
<comment type="caution">
    <text evidence="1">The sequence shown here is derived from an EMBL/GenBank/DDBJ whole genome shotgun (WGS) entry which is preliminary data.</text>
</comment>
<sequence>MDSYFTRYHEVKTAEVEKGLDIHMGYMDNAVMSYACFGVYEELAKYLVQRYPNNFRLQKYYPAQLTREQFQ</sequence>
<dbReference type="InterPro" id="IPR021848">
    <property type="entry name" value="HODM_asu-like"/>
</dbReference>
<dbReference type="Proteomes" id="UP000813423">
    <property type="component" value="Unassembled WGS sequence"/>
</dbReference>
<reference evidence="1" key="1">
    <citation type="submission" date="2021-08" db="EMBL/GenBank/DDBJ databases">
        <title>Global Aspergillus fumigatus from environmental and clinical sources.</title>
        <authorList>
            <person name="Barber A."/>
            <person name="Sae-Ong T."/>
        </authorList>
    </citation>
    <scope>NUCLEOTIDE SEQUENCE</scope>
    <source>
        <strain evidence="1">NRZ-2016-071</strain>
    </source>
</reference>
<protein>
    <submittedName>
        <fullName evidence="1">Uncharacterized protein</fullName>
    </submittedName>
</protein>
<name>A0A229X9J1_ASPFM</name>
<evidence type="ECO:0000313" key="1">
    <source>
        <dbReference type="EMBL" id="KAH1911335.1"/>
    </source>
</evidence>
<evidence type="ECO:0000313" key="2">
    <source>
        <dbReference type="Proteomes" id="UP000813423"/>
    </source>
</evidence>